<feature type="region of interest" description="Disordered" evidence="1">
    <location>
        <begin position="27"/>
        <end position="47"/>
    </location>
</feature>
<dbReference type="EMBL" id="UINC01167684">
    <property type="protein sequence ID" value="SVD70333.1"/>
    <property type="molecule type" value="Genomic_DNA"/>
</dbReference>
<protein>
    <submittedName>
        <fullName evidence="2">Uncharacterized protein</fullName>
    </submittedName>
</protein>
<evidence type="ECO:0000313" key="2">
    <source>
        <dbReference type="EMBL" id="SVD70333.1"/>
    </source>
</evidence>
<dbReference type="AntiFam" id="ANF00012">
    <property type="entry name" value="tRNA translation"/>
</dbReference>
<accession>A0A382XHB3</accession>
<organism evidence="2">
    <name type="scientific">marine metagenome</name>
    <dbReference type="NCBI Taxonomy" id="408172"/>
    <lineage>
        <taxon>unclassified sequences</taxon>
        <taxon>metagenomes</taxon>
        <taxon>ecological metagenomes</taxon>
    </lineage>
</organism>
<feature type="non-terminal residue" evidence="2">
    <location>
        <position position="72"/>
    </location>
</feature>
<sequence>MAEIVTKAIPWATYGRLGPKTQTELQQMERPETPANKGIPGHAPDRTRTCGLLLRRQTLYPPELRRQNTILD</sequence>
<name>A0A382XHB3_9ZZZZ</name>
<evidence type="ECO:0000256" key="1">
    <source>
        <dbReference type="SAM" id="MobiDB-lite"/>
    </source>
</evidence>
<gene>
    <name evidence="2" type="ORF">METZ01_LOCUS423187</name>
</gene>
<dbReference type="AlphaFoldDB" id="A0A382XHB3"/>
<reference evidence="2" key="1">
    <citation type="submission" date="2018-05" db="EMBL/GenBank/DDBJ databases">
        <authorList>
            <person name="Lanie J.A."/>
            <person name="Ng W.-L."/>
            <person name="Kazmierczak K.M."/>
            <person name="Andrzejewski T.M."/>
            <person name="Davidsen T.M."/>
            <person name="Wayne K.J."/>
            <person name="Tettelin H."/>
            <person name="Glass J.I."/>
            <person name="Rusch D."/>
            <person name="Podicherti R."/>
            <person name="Tsui H.-C.T."/>
            <person name="Winkler M.E."/>
        </authorList>
    </citation>
    <scope>NUCLEOTIDE SEQUENCE</scope>
</reference>
<proteinExistence type="predicted"/>